<gene>
    <name evidence="2" type="ORF">NYR54_08760</name>
</gene>
<organism evidence="2 3">
    <name type="scientific">Chelativorans petroleitrophicus</name>
    <dbReference type="NCBI Taxonomy" id="2975484"/>
    <lineage>
        <taxon>Bacteria</taxon>
        <taxon>Pseudomonadati</taxon>
        <taxon>Pseudomonadota</taxon>
        <taxon>Alphaproteobacteria</taxon>
        <taxon>Hyphomicrobiales</taxon>
        <taxon>Phyllobacteriaceae</taxon>
        <taxon>Chelativorans</taxon>
    </lineage>
</organism>
<dbReference type="AlphaFoldDB" id="A0A9X3B6G8"/>
<comment type="caution">
    <text evidence="2">The sequence shown here is derived from an EMBL/GenBank/DDBJ whole genome shotgun (WGS) entry which is preliminary data.</text>
</comment>
<keyword evidence="1" id="KW-0732">Signal</keyword>
<feature type="signal peptide" evidence="1">
    <location>
        <begin position="1"/>
        <end position="22"/>
    </location>
</feature>
<proteinExistence type="predicted"/>
<dbReference type="EMBL" id="JAODNV010000009">
    <property type="protein sequence ID" value="MCT8990382.1"/>
    <property type="molecule type" value="Genomic_DNA"/>
</dbReference>
<evidence type="ECO:0000313" key="3">
    <source>
        <dbReference type="Proteomes" id="UP001149009"/>
    </source>
</evidence>
<reference evidence="2" key="1">
    <citation type="submission" date="2022-08" db="EMBL/GenBank/DDBJ databases">
        <title>Chelativorans sichuanense sp. nov., a paraffin oil-degrading bacterium isolated from a mixture of oil-based drill cuttings and paddy soil.</title>
        <authorList>
            <person name="Yu J."/>
            <person name="Liu H."/>
            <person name="Chen Q."/>
        </authorList>
    </citation>
    <scope>NUCLEOTIDE SEQUENCE</scope>
    <source>
        <strain evidence="2">SCAU 2101</strain>
    </source>
</reference>
<dbReference type="RefSeq" id="WP_261515253.1">
    <property type="nucleotide sequence ID" value="NZ_JAODNV010000009.1"/>
</dbReference>
<sequence length="236" mass="25869">MKPRVTSACFILALFAAAPAFACQGRPIVWDIQLGASLKDLPGGFTDHACGSNGGPPGRLIAGFAAFKECKPDSEGLYEVAFRYDDEPEFVARALEQTRAVAMCEGTKVFGFPVVPSVLLDDEGIVRGLRLATDPRGIEPADRSNHWALGNLLKRRYGENGWVCEDLPEIPGETPVARFKLKEVCTKLLLDGANLTIQSEYYHRAGQSFTDEFGNVQPNLFVSQTWFEIKQTPGSK</sequence>
<dbReference type="Proteomes" id="UP001149009">
    <property type="component" value="Unassembled WGS sequence"/>
</dbReference>
<evidence type="ECO:0000313" key="2">
    <source>
        <dbReference type="EMBL" id="MCT8990382.1"/>
    </source>
</evidence>
<protein>
    <submittedName>
        <fullName evidence="2">Uncharacterized protein</fullName>
    </submittedName>
</protein>
<evidence type="ECO:0000256" key="1">
    <source>
        <dbReference type="SAM" id="SignalP"/>
    </source>
</evidence>
<accession>A0A9X3B6G8</accession>
<feature type="chain" id="PRO_5040843959" evidence="1">
    <location>
        <begin position="23"/>
        <end position="236"/>
    </location>
</feature>
<keyword evidence="3" id="KW-1185">Reference proteome</keyword>
<name>A0A9X3B6G8_9HYPH</name>